<protein>
    <recommendedName>
        <fullName evidence="6">HTH tetR-type domain-containing protein</fullName>
    </recommendedName>
</protein>
<dbReference type="SUPFAM" id="SSF46689">
    <property type="entry name" value="Homeodomain-like"/>
    <property type="match status" value="1"/>
</dbReference>
<dbReference type="Proteomes" id="UP001500618">
    <property type="component" value="Unassembled WGS sequence"/>
</dbReference>
<dbReference type="Pfam" id="PF00440">
    <property type="entry name" value="TetR_N"/>
    <property type="match status" value="1"/>
</dbReference>
<keyword evidence="4" id="KW-0804">Transcription</keyword>
<dbReference type="InterPro" id="IPR039538">
    <property type="entry name" value="BetI_C"/>
</dbReference>
<feature type="domain" description="HTH tetR-type" evidence="6">
    <location>
        <begin position="9"/>
        <end position="69"/>
    </location>
</feature>
<sequence>MRKTAEEAARTRAAVLAAALDSFAENGWDSSTIEGIAQRVGLTRGAVVHHFGDKSSLLRATLVEGWAEQSDRLLAPLLDDSHTPQQRLTNFIANYLVKLRTDPSLRALVVVGAVVAPHIRDHGAGMDDHRQALDVWREHLTRLLRSCTPQPDLSVRHITFSIIALINGAAMEAAIDPAHLPSHAAAKAIAAAAVRGWIAAT</sequence>
<evidence type="ECO:0000256" key="5">
    <source>
        <dbReference type="PROSITE-ProRule" id="PRU00335"/>
    </source>
</evidence>
<proteinExistence type="predicted"/>
<dbReference type="PROSITE" id="PS50977">
    <property type="entry name" value="HTH_TETR_2"/>
    <property type="match status" value="1"/>
</dbReference>
<dbReference type="Pfam" id="PF13977">
    <property type="entry name" value="TetR_C_6"/>
    <property type="match status" value="1"/>
</dbReference>
<keyword evidence="8" id="KW-1185">Reference proteome</keyword>
<dbReference type="SUPFAM" id="SSF48498">
    <property type="entry name" value="Tetracyclin repressor-like, C-terminal domain"/>
    <property type="match status" value="1"/>
</dbReference>
<dbReference type="InterPro" id="IPR009057">
    <property type="entry name" value="Homeodomain-like_sf"/>
</dbReference>
<dbReference type="RefSeq" id="WP_344312216.1">
    <property type="nucleotide sequence ID" value="NZ_BAAANY010000017.1"/>
</dbReference>
<keyword evidence="1" id="KW-0678">Repressor</keyword>
<evidence type="ECO:0000256" key="2">
    <source>
        <dbReference type="ARBA" id="ARBA00023015"/>
    </source>
</evidence>
<evidence type="ECO:0000256" key="1">
    <source>
        <dbReference type="ARBA" id="ARBA00022491"/>
    </source>
</evidence>
<evidence type="ECO:0000259" key="6">
    <source>
        <dbReference type="PROSITE" id="PS50977"/>
    </source>
</evidence>
<dbReference type="PRINTS" id="PR00455">
    <property type="entry name" value="HTHTETR"/>
</dbReference>
<dbReference type="PANTHER" id="PTHR47506">
    <property type="entry name" value="TRANSCRIPTIONAL REGULATORY PROTEIN"/>
    <property type="match status" value="1"/>
</dbReference>
<dbReference type="InterPro" id="IPR036271">
    <property type="entry name" value="Tet_transcr_reg_TetR-rel_C_sf"/>
</dbReference>
<dbReference type="InterPro" id="IPR001647">
    <property type="entry name" value="HTH_TetR"/>
</dbReference>
<reference evidence="7 8" key="1">
    <citation type="journal article" date="2019" name="Int. J. Syst. Evol. Microbiol.">
        <title>The Global Catalogue of Microorganisms (GCM) 10K type strain sequencing project: providing services to taxonomists for standard genome sequencing and annotation.</title>
        <authorList>
            <consortium name="The Broad Institute Genomics Platform"/>
            <consortium name="The Broad Institute Genome Sequencing Center for Infectious Disease"/>
            <person name="Wu L."/>
            <person name="Ma J."/>
        </authorList>
    </citation>
    <scope>NUCLEOTIDE SEQUENCE [LARGE SCALE GENOMIC DNA]</scope>
    <source>
        <strain evidence="7 8">JCM 14718</strain>
    </source>
</reference>
<dbReference type="PANTHER" id="PTHR47506:SF6">
    <property type="entry name" value="HTH-TYPE TRANSCRIPTIONAL REPRESSOR NEMR"/>
    <property type="match status" value="1"/>
</dbReference>
<evidence type="ECO:0000256" key="3">
    <source>
        <dbReference type="ARBA" id="ARBA00023125"/>
    </source>
</evidence>
<keyword evidence="2" id="KW-0805">Transcription regulation</keyword>
<comment type="caution">
    <text evidence="7">The sequence shown here is derived from an EMBL/GenBank/DDBJ whole genome shotgun (WGS) entry which is preliminary data.</text>
</comment>
<feature type="DNA-binding region" description="H-T-H motif" evidence="5">
    <location>
        <begin position="32"/>
        <end position="51"/>
    </location>
</feature>
<accession>A0ABN2HL41</accession>
<evidence type="ECO:0000313" key="7">
    <source>
        <dbReference type="EMBL" id="GAA1689783.1"/>
    </source>
</evidence>
<dbReference type="Gene3D" id="1.10.357.10">
    <property type="entry name" value="Tetracycline Repressor, domain 2"/>
    <property type="match status" value="1"/>
</dbReference>
<evidence type="ECO:0000256" key="4">
    <source>
        <dbReference type="ARBA" id="ARBA00023163"/>
    </source>
</evidence>
<name>A0ABN2HL41_9ACTN</name>
<dbReference type="EMBL" id="BAAANY010000017">
    <property type="protein sequence ID" value="GAA1689783.1"/>
    <property type="molecule type" value="Genomic_DNA"/>
</dbReference>
<keyword evidence="3 5" id="KW-0238">DNA-binding</keyword>
<organism evidence="7 8">
    <name type="scientific">Fodinicola feengrottensis</name>
    <dbReference type="NCBI Taxonomy" id="435914"/>
    <lineage>
        <taxon>Bacteria</taxon>
        <taxon>Bacillati</taxon>
        <taxon>Actinomycetota</taxon>
        <taxon>Actinomycetes</taxon>
        <taxon>Mycobacteriales</taxon>
        <taxon>Fodinicola</taxon>
    </lineage>
</organism>
<evidence type="ECO:0000313" key="8">
    <source>
        <dbReference type="Proteomes" id="UP001500618"/>
    </source>
</evidence>
<gene>
    <name evidence="7" type="ORF">GCM10009765_43890</name>
</gene>